<accession>A0A2N3HHP8</accession>
<comment type="caution">
    <text evidence="1">The sequence shown here is derived from an EMBL/GenBank/DDBJ whole genome shotgun (WGS) entry which is preliminary data.</text>
</comment>
<dbReference type="Gene3D" id="3.40.50.720">
    <property type="entry name" value="NAD(P)-binding Rossmann-like Domain"/>
    <property type="match status" value="1"/>
</dbReference>
<proteinExistence type="predicted"/>
<evidence type="ECO:0000313" key="1">
    <source>
        <dbReference type="EMBL" id="PKQ44424.1"/>
    </source>
</evidence>
<dbReference type="AlphaFoldDB" id="A0A2N3HHP8"/>
<organism evidence="1 2">
    <name type="scientific">Confluentibacter flavum</name>
    <dbReference type="NCBI Taxonomy" id="1909700"/>
    <lineage>
        <taxon>Bacteria</taxon>
        <taxon>Pseudomonadati</taxon>
        <taxon>Bacteroidota</taxon>
        <taxon>Flavobacteriia</taxon>
        <taxon>Flavobacteriales</taxon>
        <taxon>Flavobacteriaceae</taxon>
        <taxon>Confluentibacter</taxon>
    </lineage>
</organism>
<dbReference type="InterPro" id="IPR036291">
    <property type="entry name" value="NAD(P)-bd_dom_sf"/>
</dbReference>
<dbReference type="SUPFAM" id="SSF51735">
    <property type="entry name" value="NAD(P)-binding Rossmann-fold domains"/>
    <property type="match status" value="1"/>
</dbReference>
<gene>
    <name evidence="1" type="ORF">CSW08_13515</name>
</gene>
<sequence length="345" mass="37924">MKKYPKKYEDEEALEEALSRPTSELVAMMLSLEGDIIFLGVAGKMGISMAIMAQRASKEAGIKRRIIGVSRFSSMNSKSYLENNGVETIQGDLLDIDFVRSLPDVKNVIYLAGFKFGTGEKQATTWAMNSFLPGLIVDKFKDSRIVALSTGCVYPLVPITSGGSKESDIPNPIGEYAQSCLGRERLFEFGSIENGTKIVLIRLNYSVEMRYGVLVDIATKVYNNEPIDVVMGHANVIWQGDANAMILRSLNLCESPVNYLNISGNQTIAVTKIAKRFGELMGREPNFSGTEADSALLSNVSKSQSLLGLPTVPLDTVIQWTAQWIMQGKPLLGKATHFEVRDGKY</sequence>
<reference evidence="1 2" key="1">
    <citation type="submission" date="2017-12" db="EMBL/GenBank/DDBJ databases">
        <title>Confluentibacter flavum sp. nov., isolated from the saline lake.</title>
        <authorList>
            <person name="Yu L."/>
        </authorList>
    </citation>
    <scope>NUCLEOTIDE SEQUENCE [LARGE SCALE GENOMIC DNA]</scope>
    <source>
        <strain evidence="1 2">3B</strain>
    </source>
</reference>
<dbReference type="OrthoDB" id="9785845at2"/>
<evidence type="ECO:0000313" key="2">
    <source>
        <dbReference type="Proteomes" id="UP000233435"/>
    </source>
</evidence>
<dbReference type="Proteomes" id="UP000233435">
    <property type="component" value="Unassembled WGS sequence"/>
</dbReference>
<name>A0A2N3HHP8_9FLAO</name>
<protein>
    <submittedName>
        <fullName evidence="1">Epimerase</fullName>
    </submittedName>
</protein>
<keyword evidence="2" id="KW-1185">Reference proteome</keyword>
<dbReference type="RefSeq" id="WP_106660400.1">
    <property type="nucleotide sequence ID" value="NZ_PJEO01000050.1"/>
</dbReference>
<dbReference type="EMBL" id="PJEO01000050">
    <property type="protein sequence ID" value="PKQ44424.1"/>
    <property type="molecule type" value="Genomic_DNA"/>
</dbReference>